<feature type="compositionally biased region" description="Basic and acidic residues" evidence="1">
    <location>
        <begin position="230"/>
        <end position="239"/>
    </location>
</feature>
<evidence type="ECO:0000313" key="2">
    <source>
        <dbReference type="EMBL" id="EPB86643.1"/>
    </source>
</evidence>
<keyword evidence="3" id="KW-1185">Reference proteome</keyword>
<dbReference type="OMA" id="HVWMYLL"/>
<evidence type="ECO:0000313" key="3">
    <source>
        <dbReference type="Proteomes" id="UP000014254"/>
    </source>
</evidence>
<feature type="region of interest" description="Disordered" evidence="1">
    <location>
        <begin position="421"/>
        <end position="452"/>
    </location>
</feature>
<dbReference type="OrthoDB" id="10594547at2759"/>
<proteinExistence type="predicted"/>
<name>S2JV21_MUCC1</name>
<feature type="compositionally biased region" description="Polar residues" evidence="1">
    <location>
        <begin position="426"/>
        <end position="443"/>
    </location>
</feature>
<feature type="region of interest" description="Disordered" evidence="1">
    <location>
        <begin position="268"/>
        <end position="295"/>
    </location>
</feature>
<organism evidence="2 3">
    <name type="scientific">Mucor circinelloides f. circinelloides (strain 1006PhL)</name>
    <name type="common">Mucormycosis agent</name>
    <name type="synonym">Calyptromyces circinelloides</name>
    <dbReference type="NCBI Taxonomy" id="1220926"/>
    <lineage>
        <taxon>Eukaryota</taxon>
        <taxon>Fungi</taxon>
        <taxon>Fungi incertae sedis</taxon>
        <taxon>Mucoromycota</taxon>
        <taxon>Mucoromycotina</taxon>
        <taxon>Mucoromycetes</taxon>
        <taxon>Mucorales</taxon>
        <taxon>Mucorineae</taxon>
        <taxon>Mucoraceae</taxon>
        <taxon>Mucor</taxon>
    </lineage>
</organism>
<feature type="region of interest" description="Disordered" evidence="1">
    <location>
        <begin position="474"/>
        <end position="499"/>
    </location>
</feature>
<feature type="region of interest" description="Disordered" evidence="1">
    <location>
        <begin position="224"/>
        <end position="256"/>
    </location>
</feature>
<dbReference type="EMBL" id="KE123984">
    <property type="protein sequence ID" value="EPB86643.1"/>
    <property type="molecule type" value="Genomic_DNA"/>
</dbReference>
<accession>S2JV21</accession>
<feature type="region of interest" description="Disordered" evidence="1">
    <location>
        <begin position="167"/>
        <end position="212"/>
    </location>
</feature>
<dbReference type="VEuPathDB" id="FungiDB:HMPREF1544_06522"/>
<reference evidence="3" key="1">
    <citation type="submission" date="2013-05" db="EMBL/GenBank/DDBJ databases">
        <title>The Genome sequence of Mucor circinelloides f. circinelloides 1006PhL.</title>
        <authorList>
            <consortium name="The Broad Institute Genomics Platform"/>
            <person name="Cuomo C."/>
            <person name="Earl A."/>
            <person name="Findley K."/>
            <person name="Lee S.C."/>
            <person name="Walker B."/>
            <person name="Young S."/>
            <person name="Zeng Q."/>
            <person name="Gargeya S."/>
            <person name="Fitzgerald M."/>
            <person name="Haas B."/>
            <person name="Abouelleil A."/>
            <person name="Allen A.W."/>
            <person name="Alvarado L."/>
            <person name="Arachchi H.M."/>
            <person name="Berlin A.M."/>
            <person name="Chapman S.B."/>
            <person name="Gainer-Dewar J."/>
            <person name="Goldberg J."/>
            <person name="Griggs A."/>
            <person name="Gujja S."/>
            <person name="Hansen M."/>
            <person name="Howarth C."/>
            <person name="Imamovic A."/>
            <person name="Ireland A."/>
            <person name="Larimer J."/>
            <person name="McCowan C."/>
            <person name="Murphy C."/>
            <person name="Pearson M."/>
            <person name="Poon T.W."/>
            <person name="Priest M."/>
            <person name="Roberts A."/>
            <person name="Saif S."/>
            <person name="Shea T."/>
            <person name="Sisk P."/>
            <person name="Sykes S."/>
            <person name="Wortman J."/>
            <person name="Nusbaum C."/>
            <person name="Birren B."/>
        </authorList>
    </citation>
    <scope>NUCLEOTIDE SEQUENCE [LARGE SCALE GENOMIC DNA]</scope>
    <source>
        <strain evidence="3">1006PhL</strain>
    </source>
</reference>
<gene>
    <name evidence="2" type="ORF">HMPREF1544_06522</name>
</gene>
<sequence length="589" mass="66277">MIIFPQYNTTAKNCHISKFGSSAYNHTASIETKLDYHVKSALTKDLLSDAASITKRLPLRTLIRLFKTTKHVWMYLLFIVCRYHQAFRSAISPSVMPPYDIIVKESLDAIRNCEKLDDALFQIFLLYKTNIAEHERVRYLDYSKKLSRSDILLTAIISTNTTVSDAQGKEATEASGLSRVDTLTATSKESDPLDNGDNVDVTNESIRSNNEDVYKYVDDDGVEQSFTSESSDHGDHGSDNETVDEILTSPTNDSPESFEAFMSKRVDSFADTNKPTRIPLPPIHSRNKKPSPKRRNSYLQGFMNNQQLEIIAEETEEPEQETFGQEQGEIGSELEDFQQDTEVRRNAEHKNGEQRFKAYFEEVGQYKETREGGHVEESGPQDYAKQGNIADFKQPGLFVMQHNLFLRTDTTDSIQERTVDAPSSFDFYSSETPPHQTSDTYQKSPSSHSCQSFPSNEILSNVHIATTSGFASGRRGGISHDSTCSSRNTKTKDTSGSRIGTFQEDEHYDKDLYHVLKMSLAEARINVPTDSSKHCQIDLLDPRFYYNPGGTDSLYDGPKEIAEKLGLTYTGSNIVIVCQEPLGCDCRAN</sequence>
<feature type="compositionally biased region" description="Polar residues" evidence="1">
    <location>
        <begin position="480"/>
        <end position="489"/>
    </location>
</feature>
<dbReference type="Proteomes" id="UP000014254">
    <property type="component" value="Unassembled WGS sequence"/>
</dbReference>
<feature type="compositionally biased region" description="Basic residues" evidence="1">
    <location>
        <begin position="285"/>
        <end position="295"/>
    </location>
</feature>
<dbReference type="AlphaFoldDB" id="S2JV21"/>
<protein>
    <submittedName>
        <fullName evidence="2">Uncharacterized protein</fullName>
    </submittedName>
</protein>
<dbReference type="InParanoid" id="S2JV21"/>
<evidence type="ECO:0000256" key="1">
    <source>
        <dbReference type="SAM" id="MobiDB-lite"/>
    </source>
</evidence>